<sequence length="271" mass="28324">MEKNNLIFGFIGTGNMGGALARAVRRRMEGSQILLANRSPEKACLLAEELGASVVSNCDAACQADYLFLGVKPQMMEGMLKEINPALAQRRTPFVLVTMAAGLTIDRIREMAGGKAYPVIRIMPNTPVAVGEGMVLYTCSGNVTEESRNFFLDACAEAGQFSDIAESGIDAGSAVAGCGPAFADMFLEAMADGGVACGLSRAQALKFAAQMMTGAARLALETGQHPGALKDAVCSPGGATIQGVRKLEEAGFRGAVMNAVIAAYEKTLELK</sequence>
<evidence type="ECO:0000256" key="7">
    <source>
        <dbReference type="NCBIfam" id="TIGR00112"/>
    </source>
</evidence>
<evidence type="ECO:0000259" key="10">
    <source>
        <dbReference type="Pfam" id="PF03807"/>
    </source>
</evidence>
<dbReference type="InterPro" id="IPR000304">
    <property type="entry name" value="Pyrroline-COOH_reductase"/>
</dbReference>
<dbReference type="NCBIfam" id="TIGR00112">
    <property type="entry name" value="proC"/>
    <property type="match status" value="1"/>
</dbReference>
<keyword evidence="6" id="KW-0963">Cytoplasm</keyword>
<evidence type="ECO:0000256" key="4">
    <source>
        <dbReference type="ARBA" id="ARBA00023002"/>
    </source>
</evidence>
<dbReference type="InterPro" id="IPR028939">
    <property type="entry name" value="P5C_Rdtase_cat_N"/>
</dbReference>
<evidence type="ECO:0000256" key="5">
    <source>
        <dbReference type="ARBA" id="ARBA00058118"/>
    </source>
</evidence>
<dbReference type="PROSITE" id="PS00521">
    <property type="entry name" value="P5CR"/>
    <property type="match status" value="1"/>
</dbReference>
<dbReference type="GO" id="GO:0005737">
    <property type="term" value="C:cytoplasm"/>
    <property type="evidence" value="ECO:0007669"/>
    <property type="project" value="UniProtKB-SubCell"/>
</dbReference>
<dbReference type="Pfam" id="PF14748">
    <property type="entry name" value="P5CR_dimer"/>
    <property type="match status" value="1"/>
</dbReference>
<feature type="domain" description="Pyrroline-5-carboxylate reductase catalytic N-terminal" evidence="10">
    <location>
        <begin position="8"/>
        <end position="88"/>
    </location>
</feature>
<dbReference type="AlphaFoldDB" id="A0A2K4ZM66"/>
<dbReference type="InterPro" id="IPR008927">
    <property type="entry name" value="6-PGluconate_DH-like_C_sf"/>
</dbReference>
<proteinExistence type="inferred from homology"/>
<accession>A0A2K4ZM66</accession>
<evidence type="ECO:0000256" key="8">
    <source>
        <dbReference type="PIRSR" id="PIRSR000193-1"/>
    </source>
</evidence>
<dbReference type="PANTHER" id="PTHR11645">
    <property type="entry name" value="PYRROLINE-5-CARBOXYLATE REDUCTASE"/>
    <property type="match status" value="1"/>
</dbReference>
<dbReference type="GO" id="GO:0055129">
    <property type="term" value="P:L-proline biosynthetic process"/>
    <property type="evidence" value="ECO:0007669"/>
    <property type="project" value="UniProtKB-UniRule"/>
</dbReference>
<dbReference type="InterPro" id="IPR053790">
    <property type="entry name" value="P5CR-like_CS"/>
</dbReference>
<dbReference type="EC" id="1.5.1.2" evidence="6 7"/>
<dbReference type="FunFam" id="1.10.3730.10:FF:000001">
    <property type="entry name" value="Pyrroline-5-carboxylate reductase"/>
    <property type="match status" value="1"/>
</dbReference>
<keyword evidence="6 9" id="KW-0028">Amino-acid biosynthesis</keyword>
<dbReference type="Gene3D" id="3.40.50.720">
    <property type="entry name" value="NAD(P)-binding Rossmann-like Domain"/>
    <property type="match status" value="1"/>
</dbReference>
<evidence type="ECO:0000259" key="11">
    <source>
        <dbReference type="Pfam" id="PF14748"/>
    </source>
</evidence>
<feature type="domain" description="Pyrroline-5-carboxylate reductase dimerisation" evidence="11">
    <location>
        <begin position="166"/>
        <end position="270"/>
    </location>
</feature>
<comment type="catalytic activity">
    <reaction evidence="6 9">
        <text>L-proline + NADP(+) = (S)-1-pyrroline-5-carboxylate + NADPH + 2 H(+)</text>
        <dbReference type="Rhea" id="RHEA:14109"/>
        <dbReference type="ChEBI" id="CHEBI:15378"/>
        <dbReference type="ChEBI" id="CHEBI:17388"/>
        <dbReference type="ChEBI" id="CHEBI:57783"/>
        <dbReference type="ChEBI" id="CHEBI:58349"/>
        <dbReference type="ChEBI" id="CHEBI:60039"/>
        <dbReference type="EC" id="1.5.1.2"/>
    </reaction>
</comment>
<dbReference type="RefSeq" id="WP_103241470.1">
    <property type="nucleotide sequence ID" value="NZ_JANJZD010000026.1"/>
</dbReference>
<comment type="function">
    <text evidence="5 6">Catalyzes the reduction of 1-pyrroline-5-carboxylate (PCA) to L-proline.</text>
</comment>
<dbReference type="SUPFAM" id="SSF51735">
    <property type="entry name" value="NAD(P)-binding Rossmann-fold domains"/>
    <property type="match status" value="1"/>
</dbReference>
<reference evidence="12 13" key="1">
    <citation type="submission" date="2018-01" db="EMBL/GenBank/DDBJ databases">
        <authorList>
            <person name="Gaut B.S."/>
            <person name="Morton B.R."/>
            <person name="Clegg M.T."/>
            <person name="Duvall M.R."/>
        </authorList>
    </citation>
    <scope>NUCLEOTIDE SEQUENCE [LARGE SCALE GENOMIC DNA]</scope>
    <source>
        <strain evidence="12">GP69</strain>
    </source>
</reference>
<dbReference type="Pfam" id="PF03807">
    <property type="entry name" value="F420_oxidored"/>
    <property type="match status" value="1"/>
</dbReference>
<protein>
    <recommendedName>
        <fullName evidence="6 7">Pyrroline-5-carboxylate reductase</fullName>
        <shortName evidence="6">P5C reductase</shortName>
        <shortName evidence="6">P5CR</shortName>
        <ecNumber evidence="6 7">1.5.1.2</ecNumber>
    </recommendedName>
    <alternativeName>
        <fullName evidence="6">PCA reductase</fullName>
    </alternativeName>
</protein>
<keyword evidence="4 6" id="KW-0560">Oxidoreductase</keyword>
<dbReference type="PIRSF" id="PIRSF000193">
    <property type="entry name" value="Pyrrol-5-carb_rd"/>
    <property type="match status" value="1"/>
</dbReference>
<evidence type="ECO:0000313" key="12">
    <source>
        <dbReference type="EMBL" id="SOY31482.1"/>
    </source>
</evidence>
<keyword evidence="3 6" id="KW-0521">NADP</keyword>
<dbReference type="InterPro" id="IPR036291">
    <property type="entry name" value="NAD(P)-bd_dom_sf"/>
</dbReference>
<evidence type="ECO:0000256" key="6">
    <source>
        <dbReference type="HAMAP-Rule" id="MF_01925"/>
    </source>
</evidence>
<evidence type="ECO:0000256" key="2">
    <source>
        <dbReference type="ARBA" id="ARBA00022650"/>
    </source>
</evidence>
<comment type="pathway">
    <text evidence="6 9">Amino-acid biosynthesis; L-proline biosynthesis; L-proline from L-glutamate 5-semialdehyde: step 1/1.</text>
</comment>
<dbReference type="Proteomes" id="UP000236311">
    <property type="component" value="Unassembled WGS sequence"/>
</dbReference>
<dbReference type="Gene3D" id="1.10.3730.10">
    <property type="entry name" value="ProC C-terminal domain-like"/>
    <property type="match status" value="1"/>
</dbReference>
<evidence type="ECO:0000256" key="3">
    <source>
        <dbReference type="ARBA" id="ARBA00022857"/>
    </source>
</evidence>
<keyword evidence="2 6" id="KW-0641">Proline biosynthesis</keyword>
<dbReference type="OrthoDB" id="9805754at2"/>
<feature type="binding site" evidence="8">
    <location>
        <position position="57"/>
    </location>
    <ligand>
        <name>NADPH</name>
        <dbReference type="ChEBI" id="CHEBI:57783"/>
    </ligand>
</feature>
<comment type="catalytic activity">
    <reaction evidence="6">
        <text>L-proline + NAD(+) = (S)-1-pyrroline-5-carboxylate + NADH + 2 H(+)</text>
        <dbReference type="Rhea" id="RHEA:14105"/>
        <dbReference type="ChEBI" id="CHEBI:15378"/>
        <dbReference type="ChEBI" id="CHEBI:17388"/>
        <dbReference type="ChEBI" id="CHEBI:57540"/>
        <dbReference type="ChEBI" id="CHEBI:57945"/>
        <dbReference type="ChEBI" id="CHEBI:60039"/>
        <dbReference type="EC" id="1.5.1.2"/>
    </reaction>
</comment>
<dbReference type="HAMAP" id="MF_01925">
    <property type="entry name" value="P5C_reductase"/>
    <property type="match status" value="1"/>
</dbReference>
<dbReference type="SUPFAM" id="SSF48179">
    <property type="entry name" value="6-phosphogluconate dehydrogenase C-terminal domain-like"/>
    <property type="match status" value="1"/>
</dbReference>
<evidence type="ECO:0000313" key="13">
    <source>
        <dbReference type="Proteomes" id="UP000236311"/>
    </source>
</evidence>
<feature type="binding site" evidence="8">
    <location>
        <begin position="11"/>
        <end position="16"/>
    </location>
    <ligand>
        <name>NADP(+)</name>
        <dbReference type="ChEBI" id="CHEBI:58349"/>
    </ligand>
</feature>
<gene>
    <name evidence="6 12" type="primary">proC</name>
    <name evidence="12" type="ORF">AMURIS_04226</name>
</gene>
<keyword evidence="13" id="KW-1185">Reference proteome</keyword>
<comment type="similarity">
    <text evidence="1 6 9">Belongs to the pyrroline-5-carboxylate reductase family.</text>
</comment>
<dbReference type="InterPro" id="IPR029036">
    <property type="entry name" value="P5CR_dimer"/>
</dbReference>
<organism evidence="12 13">
    <name type="scientific">Acetatifactor muris</name>
    <dbReference type="NCBI Taxonomy" id="879566"/>
    <lineage>
        <taxon>Bacteria</taxon>
        <taxon>Bacillati</taxon>
        <taxon>Bacillota</taxon>
        <taxon>Clostridia</taxon>
        <taxon>Lachnospirales</taxon>
        <taxon>Lachnospiraceae</taxon>
        <taxon>Acetatifactor</taxon>
    </lineage>
</organism>
<dbReference type="UniPathway" id="UPA00098">
    <property type="reaction ID" value="UER00361"/>
</dbReference>
<evidence type="ECO:0000256" key="9">
    <source>
        <dbReference type="RuleBase" id="RU003903"/>
    </source>
</evidence>
<name>A0A2K4ZM66_9FIRM</name>
<dbReference type="GO" id="GO:0004735">
    <property type="term" value="F:pyrroline-5-carboxylate reductase activity"/>
    <property type="evidence" value="ECO:0007669"/>
    <property type="project" value="UniProtKB-UniRule"/>
</dbReference>
<evidence type="ECO:0000256" key="1">
    <source>
        <dbReference type="ARBA" id="ARBA00005525"/>
    </source>
</evidence>
<dbReference type="EMBL" id="OFSM01000026">
    <property type="protein sequence ID" value="SOY31482.1"/>
    <property type="molecule type" value="Genomic_DNA"/>
</dbReference>
<comment type="subcellular location">
    <subcellularLocation>
        <location evidence="6">Cytoplasm</location>
    </subcellularLocation>
</comment>
<dbReference type="PANTHER" id="PTHR11645:SF0">
    <property type="entry name" value="PYRROLINE-5-CARBOXYLATE REDUCTASE 3"/>
    <property type="match status" value="1"/>
</dbReference>